<accession>A0A0F9N249</accession>
<feature type="transmembrane region" description="Helical" evidence="1">
    <location>
        <begin position="119"/>
        <end position="139"/>
    </location>
</feature>
<feature type="transmembrane region" description="Helical" evidence="1">
    <location>
        <begin position="151"/>
        <end position="170"/>
    </location>
</feature>
<comment type="caution">
    <text evidence="2">The sequence shown here is derived from an EMBL/GenBank/DDBJ whole genome shotgun (WGS) entry which is preliminary data.</text>
</comment>
<name>A0A0F9N249_9ZZZZ</name>
<feature type="transmembrane region" description="Helical" evidence="1">
    <location>
        <begin position="12"/>
        <end position="32"/>
    </location>
</feature>
<proteinExistence type="predicted"/>
<keyword evidence="1" id="KW-0812">Transmembrane</keyword>
<keyword evidence="1" id="KW-1133">Transmembrane helix</keyword>
<dbReference type="EMBL" id="LAZR01004073">
    <property type="protein sequence ID" value="KKN12054.1"/>
    <property type="molecule type" value="Genomic_DNA"/>
</dbReference>
<keyword evidence="1" id="KW-0472">Membrane</keyword>
<gene>
    <name evidence="2" type="ORF">LCGC14_1020360</name>
</gene>
<dbReference type="InterPro" id="IPR009339">
    <property type="entry name" value="DUF998"/>
</dbReference>
<sequence length="206" mass="23290">MKLIKKLNKKMEYLFGMAGLIIVIIFLIWAMIVDGNYSMFEETVSSLGTGDGKTLFSIGFIIAGSLGIPFYIKLEKSLVLGGLKDLIRRIATAVSIISCVAIALIGVIPDENFPVQFDYFHGTATLISFVGTSAYIAFFSISMLLHEKYKLWIPILGLIVIIFLFSLIFMKPFIEWLLTISIFTWIFATIIHNIFFTENEKYEIND</sequence>
<organism evidence="2">
    <name type="scientific">marine sediment metagenome</name>
    <dbReference type="NCBI Taxonomy" id="412755"/>
    <lineage>
        <taxon>unclassified sequences</taxon>
        <taxon>metagenomes</taxon>
        <taxon>ecological metagenomes</taxon>
    </lineage>
</organism>
<feature type="transmembrane region" description="Helical" evidence="1">
    <location>
        <begin position="176"/>
        <end position="196"/>
    </location>
</feature>
<protein>
    <recommendedName>
        <fullName evidence="3">DUF998 domain-containing protein</fullName>
    </recommendedName>
</protein>
<evidence type="ECO:0008006" key="3">
    <source>
        <dbReference type="Google" id="ProtNLM"/>
    </source>
</evidence>
<evidence type="ECO:0000256" key="1">
    <source>
        <dbReference type="SAM" id="Phobius"/>
    </source>
</evidence>
<dbReference type="Pfam" id="PF06197">
    <property type="entry name" value="DUF998"/>
    <property type="match status" value="1"/>
</dbReference>
<evidence type="ECO:0000313" key="2">
    <source>
        <dbReference type="EMBL" id="KKN12054.1"/>
    </source>
</evidence>
<reference evidence="2" key="1">
    <citation type="journal article" date="2015" name="Nature">
        <title>Complex archaea that bridge the gap between prokaryotes and eukaryotes.</title>
        <authorList>
            <person name="Spang A."/>
            <person name="Saw J.H."/>
            <person name="Jorgensen S.L."/>
            <person name="Zaremba-Niedzwiedzka K."/>
            <person name="Martijn J."/>
            <person name="Lind A.E."/>
            <person name="van Eijk R."/>
            <person name="Schleper C."/>
            <person name="Guy L."/>
            <person name="Ettema T.J."/>
        </authorList>
    </citation>
    <scope>NUCLEOTIDE SEQUENCE</scope>
</reference>
<feature type="transmembrane region" description="Helical" evidence="1">
    <location>
        <begin position="52"/>
        <end position="74"/>
    </location>
</feature>
<dbReference type="AlphaFoldDB" id="A0A0F9N249"/>
<feature type="transmembrane region" description="Helical" evidence="1">
    <location>
        <begin position="86"/>
        <end position="107"/>
    </location>
</feature>